<feature type="transmembrane region" description="Helical" evidence="1">
    <location>
        <begin position="158"/>
        <end position="177"/>
    </location>
</feature>
<name>A0A540R905_9CORY</name>
<evidence type="ECO:0000256" key="1">
    <source>
        <dbReference type="SAM" id="Phobius"/>
    </source>
</evidence>
<dbReference type="Proteomes" id="UP000318080">
    <property type="component" value="Unassembled WGS sequence"/>
</dbReference>
<organism evidence="2 3">
    <name type="scientific">Corynebacterium phoceense</name>
    <dbReference type="NCBI Taxonomy" id="1686286"/>
    <lineage>
        <taxon>Bacteria</taxon>
        <taxon>Bacillati</taxon>
        <taxon>Actinomycetota</taxon>
        <taxon>Actinomycetes</taxon>
        <taxon>Mycobacteriales</taxon>
        <taxon>Corynebacteriaceae</taxon>
        <taxon>Corynebacterium</taxon>
    </lineage>
</organism>
<reference evidence="2 3" key="1">
    <citation type="submission" date="2019-06" db="EMBL/GenBank/DDBJ databases">
        <title>Draft genome of C. phoceense Strain 272.</title>
        <authorList>
            <person name="Pacheco L.G.C."/>
            <person name="Barberis C.M."/>
            <person name="Almuzara M.N."/>
            <person name="Traglia G.M."/>
            <person name="Santos C.S."/>
            <person name="Rocha D.J.P.G."/>
            <person name="Aguiar E.R.G.R."/>
            <person name="Vay C.A."/>
        </authorList>
    </citation>
    <scope>NUCLEOTIDE SEQUENCE [LARGE SCALE GENOMIC DNA]</scope>
    <source>
        <strain evidence="2 3">272</strain>
    </source>
</reference>
<accession>A0A540R905</accession>
<gene>
    <name evidence="2" type="ORF">EJK80_03630</name>
</gene>
<comment type="caution">
    <text evidence="2">The sequence shown here is derived from an EMBL/GenBank/DDBJ whole genome shotgun (WGS) entry which is preliminary data.</text>
</comment>
<protein>
    <submittedName>
        <fullName evidence="2">DUF2593 family protein</fullName>
    </submittedName>
</protein>
<evidence type="ECO:0000313" key="3">
    <source>
        <dbReference type="Proteomes" id="UP000318080"/>
    </source>
</evidence>
<keyword evidence="1" id="KW-0472">Membrane</keyword>
<keyword evidence="3" id="KW-1185">Reference proteome</keyword>
<feature type="transmembrane region" description="Helical" evidence="1">
    <location>
        <begin position="183"/>
        <end position="203"/>
    </location>
</feature>
<evidence type="ECO:0000313" key="2">
    <source>
        <dbReference type="EMBL" id="TQE44229.1"/>
    </source>
</evidence>
<feature type="transmembrane region" description="Helical" evidence="1">
    <location>
        <begin position="86"/>
        <end position="109"/>
    </location>
</feature>
<feature type="transmembrane region" description="Helical" evidence="1">
    <location>
        <begin position="129"/>
        <end position="151"/>
    </location>
</feature>
<keyword evidence="1" id="KW-0812">Transmembrane</keyword>
<dbReference type="EMBL" id="VHIR01000003">
    <property type="protein sequence ID" value="TQE44229.1"/>
    <property type="molecule type" value="Genomic_DNA"/>
</dbReference>
<proteinExistence type="predicted"/>
<keyword evidence="1" id="KW-1133">Transmembrane helix</keyword>
<dbReference type="AlphaFoldDB" id="A0A540R905"/>
<sequence length="214" mass="22983">MNYIRPSWANSWTRTRNEESGDAFIHAWVCRCVRAQVRRRATSETRTVGRWAAHAVAVAKIVRVNEKKRPVPSPAAPEKERAPQPVLIGAGIAVVQAIAVIIFGIVLIIRDVTGAKNESMVSDAAASGWVGTGTAIFLFIVFGFVIFGAVAMVKGKRWGRGAIVLVQFILAASSFQMMSGGAIALGVLVLLSAAVALWLLMLVPASTQWAASHY</sequence>